<gene>
    <name evidence="2" type="ORF">PCOR1329_LOCUS74752</name>
</gene>
<comment type="caution">
    <text evidence="2">The sequence shown here is derived from an EMBL/GenBank/DDBJ whole genome shotgun (WGS) entry which is preliminary data.</text>
</comment>
<organism evidence="2 3">
    <name type="scientific">Prorocentrum cordatum</name>
    <dbReference type="NCBI Taxonomy" id="2364126"/>
    <lineage>
        <taxon>Eukaryota</taxon>
        <taxon>Sar</taxon>
        <taxon>Alveolata</taxon>
        <taxon>Dinophyceae</taxon>
        <taxon>Prorocentrales</taxon>
        <taxon>Prorocentraceae</taxon>
        <taxon>Prorocentrum</taxon>
    </lineage>
</organism>
<evidence type="ECO:0000313" key="2">
    <source>
        <dbReference type="EMBL" id="CAK0896232.1"/>
    </source>
</evidence>
<reference evidence="2" key="1">
    <citation type="submission" date="2023-10" db="EMBL/GenBank/DDBJ databases">
        <authorList>
            <person name="Chen Y."/>
            <person name="Shah S."/>
            <person name="Dougan E. K."/>
            <person name="Thang M."/>
            <person name="Chan C."/>
        </authorList>
    </citation>
    <scope>NUCLEOTIDE SEQUENCE [LARGE SCALE GENOMIC DNA]</scope>
</reference>
<dbReference type="EMBL" id="CAUYUJ010020159">
    <property type="protein sequence ID" value="CAK0896232.1"/>
    <property type="molecule type" value="Genomic_DNA"/>
</dbReference>
<keyword evidence="3" id="KW-1185">Reference proteome</keyword>
<evidence type="ECO:0000256" key="1">
    <source>
        <dbReference type="SAM" id="MobiDB-lite"/>
    </source>
</evidence>
<protein>
    <submittedName>
        <fullName evidence="2">Uncharacterized protein</fullName>
    </submittedName>
</protein>
<proteinExistence type="predicted"/>
<feature type="non-terminal residue" evidence="2">
    <location>
        <position position="1"/>
    </location>
</feature>
<accession>A0ABN9XD53</accession>
<feature type="region of interest" description="Disordered" evidence="1">
    <location>
        <begin position="26"/>
        <end position="57"/>
    </location>
</feature>
<feature type="compositionally biased region" description="Low complexity" evidence="1">
    <location>
        <begin position="29"/>
        <end position="52"/>
    </location>
</feature>
<name>A0ABN9XD53_9DINO</name>
<dbReference type="Proteomes" id="UP001189429">
    <property type="component" value="Unassembled WGS sequence"/>
</dbReference>
<evidence type="ECO:0000313" key="3">
    <source>
        <dbReference type="Proteomes" id="UP001189429"/>
    </source>
</evidence>
<sequence>SAFLSRCWRSSVSRSTPLPRMALRVVAQRCRTSPRPNSPSRWTRSSRTRPSSLPARVRIISCSPNPSVRRRRAACLRRLRPTSPWTS</sequence>
<feature type="non-terminal residue" evidence="2">
    <location>
        <position position="87"/>
    </location>
</feature>